<dbReference type="GO" id="GO:0006493">
    <property type="term" value="P:protein O-linked glycosylation"/>
    <property type="evidence" value="ECO:0007669"/>
    <property type="project" value="TreeGrafter"/>
</dbReference>
<dbReference type="SUPFAM" id="SSF53448">
    <property type="entry name" value="Nucleotide-diphospho-sugar transferases"/>
    <property type="match status" value="1"/>
</dbReference>
<comment type="subcellular location">
    <subcellularLocation>
        <location evidence="1">Membrane</location>
        <topology evidence="1">Single-pass type II membrane protein</topology>
    </subcellularLocation>
</comment>
<evidence type="ECO:0000256" key="4">
    <source>
        <dbReference type="ARBA" id="ARBA00022692"/>
    </source>
</evidence>
<accession>A0A6C0LB74</accession>
<evidence type="ECO:0000256" key="2">
    <source>
        <dbReference type="ARBA" id="ARBA00022676"/>
    </source>
</evidence>
<keyword evidence="6" id="KW-1133">Transmembrane helix</keyword>
<dbReference type="PANTHER" id="PTHR31392">
    <property type="entry name" value="ALPHA-1,3-MANNOSYLTRANSFERASE MNN1-RELATED"/>
    <property type="match status" value="1"/>
</dbReference>
<dbReference type="InterPro" id="IPR029044">
    <property type="entry name" value="Nucleotide-diphossugar_trans"/>
</dbReference>
<evidence type="ECO:0000256" key="1">
    <source>
        <dbReference type="ARBA" id="ARBA00004606"/>
    </source>
</evidence>
<evidence type="ECO:0000256" key="8">
    <source>
        <dbReference type="ARBA" id="ARBA00023180"/>
    </source>
</evidence>
<keyword evidence="3" id="KW-0808">Transferase</keyword>
<dbReference type="GO" id="GO:0000033">
    <property type="term" value="F:alpha-1,3-mannosyltransferase activity"/>
    <property type="evidence" value="ECO:0007669"/>
    <property type="project" value="TreeGrafter"/>
</dbReference>
<sequence length="277" mass="32850">MTIGIIIPILERYEELLLCNIHLLRNELGCTLPIELWQIGQEVSDLTQNKLESVKEQYNLSLKNVNDYTDNPNHWKGWQIKAFILKHTGFSEVILCDCDSVFLQNPELIFKDPNYISTGSYFFKDWLKHNPENREIEIPARRAFILSLMPERNQYFPEEWNYIYRLPDTVQPMWYYQEAGVVYLNKAMHPDIVETIYELNDNHAETYKYVYGDKETFWLAFCMNNKPFYMNPICAENYIADTRLPCIDIPGTSPNAFGHFYGNRFFFSQKGYPLRKN</sequence>
<keyword evidence="2" id="KW-0328">Glycosyltransferase</keyword>
<reference evidence="9" key="1">
    <citation type="journal article" date="2020" name="Nature">
        <title>Giant virus diversity and host interactions through global metagenomics.</title>
        <authorList>
            <person name="Schulz F."/>
            <person name="Roux S."/>
            <person name="Paez-Espino D."/>
            <person name="Jungbluth S."/>
            <person name="Walsh D.A."/>
            <person name="Denef V.J."/>
            <person name="McMahon K.D."/>
            <person name="Konstantinidis K.T."/>
            <person name="Eloe-Fadrosh E.A."/>
            <person name="Kyrpides N.C."/>
            <person name="Woyke T."/>
        </authorList>
    </citation>
    <scope>NUCLEOTIDE SEQUENCE</scope>
    <source>
        <strain evidence="9">GVMAG-M-3300027759-42</strain>
    </source>
</reference>
<dbReference type="GO" id="GO:0005794">
    <property type="term" value="C:Golgi apparatus"/>
    <property type="evidence" value="ECO:0007669"/>
    <property type="project" value="TreeGrafter"/>
</dbReference>
<organism evidence="9">
    <name type="scientific">viral metagenome</name>
    <dbReference type="NCBI Taxonomy" id="1070528"/>
    <lineage>
        <taxon>unclassified sequences</taxon>
        <taxon>metagenomes</taxon>
        <taxon>organismal metagenomes</taxon>
    </lineage>
</organism>
<evidence type="ECO:0000313" key="9">
    <source>
        <dbReference type="EMBL" id="QHU26918.1"/>
    </source>
</evidence>
<dbReference type="PANTHER" id="PTHR31392:SF1">
    <property type="entry name" value="ALPHA-1,3-MANNOSYLTRANSFERASE MNN1-RELATED"/>
    <property type="match status" value="1"/>
</dbReference>
<proteinExistence type="predicted"/>
<dbReference type="AlphaFoldDB" id="A0A6C0LB74"/>
<dbReference type="EMBL" id="MN740446">
    <property type="protein sequence ID" value="QHU26918.1"/>
    <property type="molecule type" value="Genomic_DNA"/>
</dbReference>
<keyword evidence="7" id="KW-0472">Membrane</keyword>
<keyword evidence="5" id="KW-0735">Signal-anchor</keyword>
<dbReference type="InterPro" id="IPR022751">
    <property type="entry name" value="Alpha_mannosyltransferase"/>
</dbReference>
<evidence type="ECO:0000256" key="7">
    <source>
        <dbReference type="ARBA" id="ARBA00023136"/>
    </source>
</evidence>
<protein>
    <recommendedName>
        <fullName evidence="10">Nucleotide-diphospho-sugar transferase domain-containing protein</fullName>
    </recommendedName>
</protein>
<evidence type="ECO:0000256" key="3">
    <source>
        <dbReference type="ARBA" id="ARBA00022679"/>
    </source>
</evidence>
<keyword evidence="4" id="KW-0812">Transmembrane</keyword>
<evidence type="ECO:0000256" key="6">
    <source>
        <dbReference type="ARBA" id="ARBA00022989"/>
    </source>
</evidence>
<name>A0A6C0LB74_9ZZZZ</name>
<dbReference type="GO" id="GO:0016020">
    <property type="term" value="C:membrane"/>
    <property type="evidence" value="ECO:0007669"/>
    <property type="project" value="UniProtKB-SubCell"/>
</dbReference>
<keyword evidence="8" id="KW-0325">Glycoprotein</keyword>
<evidence type="ECO:0008006" key="10">
    <source>
        <dbReference type="Google" id="ProtNLM"/>
    </source>
</evidence>
<dbReference type="Gene3D" id="3.90.550.10">
    <property type="entry name" value="Spore Coat Polysaccharide Biosynthesis Protein SpsA, Chain A"/>
    <property type="match status" value="1"/>
</dbReference>
<evidence type="ECO:0000256" key="5">
    <source>
        <dbReference type="ARBA" id="ARBA00022968"/>
    </source>
</evidence>
<dbReference type="Pfam" id="PF11051">
    <property type="entry name" value="Mannosyl_trans3"/>
    <property type="match status" value="1"/>
</dbReference>